<dbReference type="Gene3D" id="3.90.420.10">
    <property type="entry name" value="Oxidoreductase, molybdopterin-binding domain"/>
    <property type="match status" value="1"/>
</dbReference>
<evidence type="ECO:0000313" key="5">
    <source>
        <dbReference type="Proteomes" id="UP000831775"/>
    </source>
</evidence>
<dbReference type="PANTHER" id="PTHR19372:SF7">
    <property type="entry name" value="SULFITE OXIDASE, MITOCHONDRIAL"/>
    <property type="match status" value="1"/>
</dbReference>
<dbReference type="EMBL" id="CP095043">
    <property type="protein sequence ID" value="UOQ59891.1"/>
    <property type="molecule type" value="Genomic_DNA"/>
</dbReference>
<gene>
    <name evidence="4" type="ORF">MUN76_12690</name>
</gene>
<keyword evidence="5" id="KW-1185">Reference proteome</keyword>
<dbReference type="InterPro" id="IPR008335">
    <property type="entry name" value="Mopterin_OxRdtase_euk"/>
</dbReference>
<dbReference type="InterPro" id="IPR014756">
    <property type="entry name" value="Ig_E-set"/>
</dbReference>
<dbReference type="SUPFAM" id="SSF81296">
    <property type="entry name" value="E set domains"/>
    <property type="match status" value="1"/>
</dbReference>
<feature type="transmembrane region" description="Helical" evidence="2">
    <location>
        <begin position="12"/>
        <end position="35"/>
    </location>
</feature>
<sequence length="593" mass="61322">MQTITRDTRLRASVLGIAAALVVLGTAELGALLVAPESSPLFAVGSLAIDLAPFWLKELMIGLFGTSDKIALFVLLGIVLLALAVLAGLAELWRRWCGLLLLGIVAAVALLAILTRPEATPLWALPTLLGAVAGAGVLGRGRRLLLAWSESRTELSELAELAEIDGLDNAESGDHARTADSASMPHPAHPVVPDLPTEPGVKPRSAEMADSGVVSPGAGGGGALSVRAAEAVRSEAIARRGFLRLVGITSLAAVAVGLGARVMNGSAAAVSAIRSAVKLPRPAVAAPPIPAGAELDVPGISPLITANDDFYRIDIALQVPKIDPATWELRITGLVDTPITVTYEELLALPLEEHITTIACVSNTVGGDLIGTATWLGVPIRDLLARAGVDPSADMVLSSGPDGFTAGTPLEILTDPGRAALLAVGMNGEPLPTEHGFPARMIVPGLFGYVSATKWITSMEVTRFADAEGYWTPRGWSALGPVKTQSRIDTPRRGATVDAAAGTVPIAGVAWAPHTGITGVEVQIDEGPWRAATLATAISDDTWVQWSLLWDAEPGTHTARVRATDASGETQTSDVAPPAPSGATGWDAVTFTV</sequence>
<dbReference type="PRINTS" id="PR00407">
    <property type="entry name" value="EUMOPTERIN"/>
</dbReference>
<dbReference type="PANTHER" id="PTHR19372">
    <property type="entry name" value="SULFITE REDUCTASE"/>
    <property type="match status" value="1"/>
</dbReference>
<evidence type="ECO:0000259" key="3">
    <source>
        <dbReference type="Pfam" id="PF00174"/>
    </source>
</evidence>
<evidence type="ECO:0000313" key="4">
    <source>
        <dbReference type="EMBL" id="UOQ59891.1"/>
    </source>
</evidence>
<organism evidence="4 5">
    <name type="scientific">Leucobacter rhizosphaerae</name>
    <dbReference type="NCBI Taxonomy" id="2932245"/>
    <lineage>
        <taxon>Bacteria</taxon>
        <taxon>Bacillati</taxon>
        <taxon>Actinomycetota</taxon>
        <taxon>Actinomycetes</taxon>
        <taxon>Micrococcales</taxon>
        <taxon>Microbacteriaceae</taxon>
        <taxon>Leucobacter</taxon>
    </lineage>
</organism>
<accession>A0ABY4FUB7</accession>
<feature type="transmembrane region" description="Helical" evidence="2">
    <location>
        <begin position="96"/>
        <end position="114"/>
    </location>
</feature>
<protein>
    <submittedName>
        <fullName evidence="4">Molybdopterin-dependent oxidoreductase</fullName>
    </submittedName>
</protein>
<reference evidence="4 5" key="1">
    <citation type="submission" date="2022-04" db="EMBL/GenBank/DDBJ databases">
        <title>Leucobacter sp. isolated from rhizosphere of onion.</title>
        <authorList>
            <person name="Won M."/>
            <person name="Lee C.-M."/>
            <person name="Woen H.-Y."/>
            <person name="Kwon S.-W."/>
        </authorList>
    </citation>
    <scope>NUCLEOTIDE SEQUENCE [LARGE SCALE GENOMIC DNA]</scope>
    <source>
        <strain evidence="4 5">H25R-14</strain>
    </source>
</reference>
<proteinExistence type="predicted"/>
<name>A0ABY4FUB7_9MICO</name>
<feature type="region of interest" description="Disordered" evidence="1">
    <location>
        <begin position="563"/>
        <end position="586"/>
    </location>
</feature>
<dbReference type="RefSeq" id="WP_244685142.1">
    <property type="nucleotide sequence ID" value="NZ_CP095043.1"/>
</dbReference>
<keyword evidence="2" id="KW-0472">Membrane</keyword>
<feature type="domain" description="Oxidoreductase molybdopterin-binding" evidence="3">
    <location>
        <begin position="317"/>
        <end position="471"/>
    </location>
</feature>
<evidence type="ECO:0000256" key="2">
    <source>
        <dbReference type="SAM" id="Phobius"/>
    </source>
</evidence>
<dbReference type="Proteomes" id="UP000831775">
    <property type="component" value="Chromosome"/>
</dbReference>
<dbReference type="InterPro" id="IPR000572">
    <property type="entry name" value="OxRdtase_Mopterin-bd_dom"/>
</dbReference>
<feature type="transmembrane region" description="Helical" evidence="2">
    <location>
        <begin position="242"/>
        <end position="263"/>
    </location>
</feature>
<dbReference type="Pfam" id="PF00174">
    <property type="entry name" value="Oxidored_molyb"/>
    <property type="match status" value="1"/>
</dbReference>
<keyword evidence="2" id="KW-0812">Transmembrane</keyword>
<dbReference type="InterPro" id="IPR036374">
    <property type="entry name" value="OxRdtase_Mopterin-bd_sf"/>
</dbReference>
<feature type="transmembrane region" description="Helical" evidence="2">
    <location>
        <begin position="70"/>
        <end position="89"/>
    </location>
</feature>
<evidence type="ECO:0000256" key="1">
    <source>
        <dbReference type="SAM" id="MobiDB-lite"/>
    </source>
</evidence>
<feature type="transmembrane region" description="Helical" evidence="2">
    <location>
        <begin position="120"/>
        <end position="139"/>
    </location>
</feature>
<dbReference type="Gene3D" id="2.60.40.650">
    <property type="match status" value="1"/>
</dbReference>
<keyword evidence="2" id="KW-1133">Transmembrane helix</keyword>
<feature type="region of interest" description="Disordered" evidence="1">
    <location>
        <begin position="172"/>
        <end position="221"/>
    </location>
</feature>
<dbReference type="SUPFAM" id="SSF56524">
    <property type="entry name" value="Oxidoreductase molybdopterin-binding domain"/>
    <property type="match status" value="1"/>
</dbReference>